<accession>A0A2B4SXD4</accession>
<evidence type="ECO:0008006" key="4">
    <source>
        <dbReference type="Google" id="ProtNLM"/>
    </source>
</evidence>
<dbReference type="Proteomes" id="UP000225706">
    <property type="component" value="Unassembled WGS sequence"/>
</dbReference>
<keyword evidence="1" id="KW-0233">DNA recombination</keyword>
<gene>
    <name evidence="2" type="ORF">AWC38_SpisGene1547</name>
</gene>
<dbReference type="GO" id="GO:0006310">
    <property type="term" value="P:DNA recombination"/>
    <property type="evidence" value="ECO:0007669"/>
    <property type="project" value="UniProtKB-KW"/>
</dbReference>
<organism evidence="2 3">
    <name type="scientific">Stylophora pistillata</name>
    <name type="common">Smooth cauliflower coral</name>
    <dbReference type="NCBI Taxonomy" id="50429"/>
    <lineage>
        <taxon>Eukaryota</taxon>
        <taxon>Metazoa</taxon>
        <taxon>Cnidaria</taxon>
        <taxon>Anthozoa</taxon>
        <taxon>Hexacorallia</taxon>
        <taxon>Scleractinia</taxon>
        <taxon>Astrocoeniina</taxon>
        <taxon>Pocilloporidae</taxon>
        <taxon>Stylophora</taxon>
    </lineage>
</organism>
<dbReference type="Gene3D" id="1.10.443.10">
    <property type="entry name" value="Intergrase catalytic core"/>
    <property type="match status" value="1"/>
</dbReference>
<dbReference type="InterPro" id="IPR011010">
    <property type="entry name" value="DNA_brk_join_enz"/>
</dbReference>
<dbReference type="EMBL" id="LSMT01000011">
    <property type="protein sequence ID" value="PFX33530.1"/>
    <property type="molecule type" value="Genomic_DNA"/>
</dbReference>
<dbReference type="GO" id="GO:0015074">
    <property type="term" value="P:DNA integration"/>
    <property type="evidence" value="ECO:0007669"/>
    <property type="project" value="InterPro"/>
</dbReference>
<dbReference type="AlphaFoldDB" id="A0A2B4SXD4"/>
<dbReference type="GO" id="GO:0003677">
    <property type="term" value="F:DNA binding"/>
    <property type="evidence" value="ECO:0007669"/>
    <property type="project" value="InterPro"/>
</dbReference>
<proteinExistence type="predicted"/>
<evidence type="ECO:0000313" key="3">
    <source>
        <dbReference type="Proteomes" id="UP000225706"/>
    </source>
</evidence>
<evidence type="ECO:0000256" key="1">
    <source>
        <dbReference type="ARBA" id="ARBA00023172"/>
    </source>
</evidence>
<keyword evidence="3" id="KW-1185">Reference proteome</keyword>
<evidence type="ECO:0000313" key="2">
    <source>
        <dbReference type="EMBL" id="PFX33530.1"/>
    </source>
</evidence>
<dbReference type="SUPFAM" id="SSF56349">
    <property type="entry name" value="DNA breaking-rejoining enzymes"/>
    <property type="match status" value="1"/>
</dbReference>
<sequence>MSLQHYCSFLLEDKPSGVDYDRDEVTDLRGKLKKWSASYKRETTRRRWERQEEDVSTLITPDKVKEFEQSQATRDAVILLGKMSGAHSMEITQAMYTLVRDYLIAQIMIDNANRAGVVAFMTVKEFERGKLEEGCYVVQVLHHKSVDTHGPAQVLLTVHLYNCLDIFLKELRAKLPCSQTDVNMPMFLSWLGKSLQSTQITKALGSIFKKAGVEGPIHHTLYRKSAVTHCHDKHKDMSSHLADLMAHRESTAEKYYRLFDKRKSSVKASRALHDSLKAVEALFQEEIATQDISMGCVREKIKCDPVLCHEDPKRVYDKVRAQWRYKGKTDDSSEEAEAVLPEDTEDVACRVKRMFSNRNEDIAESCILSADIISVTRSTLRSNEKVFSAAQAEGLVEIFQDMVSAGKPISKPVIKERLSKNGLSGEYDVEQVVNRLKYERKQHRAGK</sequence>
<protein>
    <recommendedName>
        <fullName evidence="4">Tyr recombinase domain-containing protein</fullName>
    </recommendedName>
</protein>
<dbReference type="OrthoDB" id="5990091at2759"/>
<comment type="caution">
    <text evidence="2">The sequence shown here is derived from an EMBL/GenBank/DDBJ whole genome shotgun (WGS) entry which is preliminary data.</text>
</comment>
<name>A0A2B4SXD4_STYPI</name>
<dbReference type="InterPro" id="IPR013762">
    <property type="entry name" value="Integrase-like_cat_sf"/>
</dbReference>
<reference evidence="3" key="1">
    <citation type="journal article" date="2017" name="bioRxiv">
        <title>Comparative analysis of the genomes of Stylophora pistillata and Acropora digitifera provides evidence for extensive differences between species of corals.</title>
        <authorList>
            <person name="Voolstra C.R."/>
            <person name="Li Y."/>
            <person name="Liew Y.J."/>
            <person name="Baumgarten S."/>
            <person name="Zoccola D."/>
            <person name="Flot J.-F."/>
            <person name="Tambutte S."/>
            <person name="Allemand D."/>
            <person name="Aranda M."/>
        </authorList>
    </citation>
    <scope>NUCLEOTIDE SEQUENCE [LARGE SCALE GENOMIC DNA]</scope>
</reference>